<protein>
    <recommendedName>
        <fullName evidence="1">HTH cro/C1-type domain-containing protein</fullName>
    </recommendedName>
</protein>
<keyword evidence="3" id="KW-1185">Reference proteome</keyword>
<feature type="domain" description="HTH cro/C1-type" evidence="1">
    <location>
        <begin position="81"/>
        <end position="121"/>
    </location>
</feature>
<reference evidence="2 3" key="1">
    <citation type="submission" date="2020-08" db="EMBL/GenBank/DDBJ databases">
        <title>Genomic Encyclopedia of Type Strains, Phase IV (KMG-IV): sequencing the most valuable type-strain genomes for metagenomic binning, comparative biology and taxonomic classification.</title>
        <authorList>
            <person name="Goeker M."/>
        </authorList>
    </citation>
    <scope>NUCLEOTIDE SEQUENCE [LARGE SCALE GENOMIC DNA]</scope>
    <source>
        <strain evidence="2 3">DSM 102044</strain>
    </source>
</reference>
<dbReference type="AlphaFoldDB" id="A0A841MJY0"/>
<evidence type="ECO:0000259" key="1">
    <source>
        <dbReference type="PROSITE" id="PS50943"/>
    </source>
</evidence>
<dbReference type="InterPro" id="IPR001387">
    <property type="entry name" value="Cro/C1-type_HTH"/>
</dbReference>
<dbReference type="CDD" id="cd00093">
    <property type="entry name" value="HTH_XRE"/>
    <property type="match status" value="1"/>
</dbReference>
<comment type="caution">
    <text evidence="2">The sequence shown here is derived from an EMBL/GenBank/DDBJ whole genome shotgun (WGS) entry which is preliminary data.</text>
</comment>
<dbReference type="Proteomes" id="UP000588604">
    <property type="component" value="Unassembled WGS sequence"/>
</dbReference>
<evidence type="ECO:0000313" key="2">
    <source>
        <dbReference type="EMBL" id="MBB6324556.1"/>
    </source>
</evidence>
<dbReference type="PROSITE" id="PS50943">
    <property type="entry name" value="HTH_CROC1"/>
    <property type="match status" value="1"/>
</dbReference>
<sequence>MEIVKIPLTIERGDSKELWGRMEYNENLIVEQAESISELEQKMKNLLWEFEEVEPNTVQFEYQFDISALFQKFDFLKISNVAEHAGMNPGLLRQYVSGAKNPSVDQAKKIENALHELASELQKAIIIA</sequence>
<proteinExistence type="predicted"/>
<gene>
    <name evidence="2" type="ORF">FHS59_000171</name>
</gene>
<dbReference type="RefSeq" id="WP_184492536.1">
    <property type="nucleotide sequence ID" value="NZ_JACIJO010000001.1"/>
</dbReference>
<accession>A0A841MJY0</accession>
<evidence type="ECO:0000313" key="3">
    <source>
        <dbReference type="Proteomes" id="UP000588604"/>
    </source>
</evidence>
<organism evidence="2 3">
    <name type="scientific">Algoriphagus iocasae</name>
    <dbReference type="NCBI Taxonomy" id="1836499"/>
    <lineage>
        <taxon>Bacteria</taxon>
        <taxon>Pseudomonadati</taxon>
        <taxon>Bacteroidota</taxon>
        <taxon>Cytophagia</taxon>
        <taxon>Cytophagales</taxon>
        <taxon>Cyclobacteriaceae</taxon>
        <taxon>Algoriphagus</taxon>
    </lineage>
</organism>
<dbReference type="EMBL" id="JACIJO010000001">
    <property type="protein sequence ID" value="MBB6324556.1"/>
    <property type="molecule type" value="Genomic_DNA"/>
</dbReference>
<name>A0A841MJY0_9BACT</name>